<dbReference type="AlphaFoldDB" id="A0A238FMQ2"/>
<organism evidence="2 3">
    <name type="scientific">Microbotryum intermedium</name>
    <dbReference type="NCBI Taxonomy" id="269621"/>
    <lineage>
        <taxon>Eukaryota</taxon>
        <taxon>Fungi</taxon>
        <taxon>Dikarya</taxon>
        <taxon>Basidiomycota</taxon>
        <taxon>Pucciniomycotina</taxon>
        <taxon>Microbotryomycetes</taxon>
        <taxon>Microbotryales</taxon>
        <taxon>Microbotryaceae</taxon>
        <taxon>Microbotryum</taxon>
    </lineage>
</organism>
<reference evidence="3" key="1">
    <citation type="submission" date="2016-09" db="EMBL/GenBank/DDBJ databases">
        <authorList>
            <person name="Jeantristanb JTB J.-T."/>
            <person name="Ricardo R."/>
        </authorList>
    </citation>
    <scope>NUCLEOTIDE SEQUENCE [LARGE SCALE GENOMIC DNA]</scope>
</reference>
<sequence length="464" mass="50333">MGQTSHDQDALISESHRAISSSPETTSNVRESSPVAVKRITRPPNAFILFRADQVKLIKETEPEFRSKPQSELSKVRSTYDEKAEGLKRELLEKYGPGALARGPRKPRKSDTAPIEPAFDGRTNSSSGATKTPRTTSHSSAPSPGHTLGNGGFQYSLPPASGGGAPSSHQCAVMAPWHPSFIPNAARTKLKPRPLSPSDSPTHTSGMAHADMYFPVHHPAQSMSAEHHADYSSSGSSSRIPQRGEAIRFASGGGMPPSTMMGSMPRPGGLPIPEPTAHHRGRPNASVAHHPYGPSTYYSARAPDSYWSTEGSVSSRSRSWNQLPRSVRVSHASEPTEASHLTTRSRSWDERHGLHAETDDRSYQPQHQPHHHHHENHHSGTHETYFTAQHGTCLYPLPPTSNDVGGAGGDGASSSTAAEIDEVYAYASREMFQPESTTDDHREASWDQLVQWDVDGSAPPSHAH</sequence>
<feature type="compositionally biased region" description="Low complexity" evidence="1">
    <location>
        <begin position="256"/>
        <end position="267"/>
    </location>
</feature>
<feature type="region of interest" description="Disordered" evidence="1">
    <location>
        <begin position="221"/>
        <end position="382"/>
    </location>
</feature>
<protein>
    <submittedName>
        <fullName evidence="2">BQ2448_7357 protein</fullName>
    </submittedName>
</protein>
<evidence type="ECO:0000256" key="1">
    <source>
        <dbReference type="SAM" id="MobiDB-lite"/>
    </source>
</evidence>
<dbReference type="SUPFAM" id="SSF47095">
    <property type="entry name" value="HMG-box"/>
    <property type="match status" value="1"/>
</dbReference>
<feature type="compositionally biased region" description="Basic and acidic residues" evidence="1">
    <location>
        <begin position="1"/>
        <end position="17"/>
    </location>
</feature>
<feature type="region of interest" description="Disordered" evidence="1">
    <location>
        <begin position="1"/>
        <end position="43"/>
    </location>
</feature>
<dbReference type="OrthoDB" id="6247875at2759"/>
<dbReference type="STRING" id="269621.A0A238FMQ2"/>
<name>A0A238FMQ2_9BASI</name>
<evidence type="ECO:0000313" key="3">
    <source>
        <dbReference type="Proteomes" id="UP000198372"/>
    </source>
</evidence>
<gene>
    <name evidence="2" type="ORF">BQ2448_7357</name>
</gene>
<feature type="region of interest" description="Disordered" evidence="1">
    <location>
        <begin position="188"/>
        <end position="208"/>
    </location>
</feature>
<dbReference type="EMBL" id="FMSP01000018">
    <property type="protein sequence ID" value="SCV73431.1"/>
    <property type="molecule type" value="Genomic_DNA"/>
</dbReference>
<feature type="compositionally biased region" description="Polar residues" evidence="1">
    <location>
        <begin position="122"/>
        <end position="142"/>
    </location>
</feature>
<dbReference type="Proteomes" id="UP000198372">
    <property type="component" value="Unassembled WGS sequence"/>
</dbReference>
<feature type="region of interest" description="Disordered" evidence="1">
    <location>
        <begin position="59"/>
        <end position="169"/>
    </location>
</feature>
<evidence type="ECO:0000313" key="2">
    <source>
        <dbReference type="EMBL" id="SCV73431.1"/>
    </source>
</evidence>
<accession>A0A238FMQ2</accession>
<proteinExistence type="predicted"/>
<feature type="compositionally biased region" description="Basic and acidic residues" evidence="1">
    <location>
        <begin position="346"/>
        <end position="362"/>
    </location>
</feature>
<feature type="compositionally biased region" description="Basic and acidic residues" evidence="1">
    <location>
        <begin position="59"/>
        <end position="93"/>
    </location>
</feature>
<feature type="compositionally biased region" description="Polar residues" evidence="1">
    <location>
        <begin position="18"/>
        <end position="31"/>
    </location>
</feature>
<dbReference type="InterPro" id="IPR036910">
    <property type="entry name" value="HMG_box_dom_sf"/>
</dbReference>
<keyword evidence="3" id="KW-1185">Reference proteome</keyword>